<dbReference type="SUPFAM" id="SSF49303">
    <property type="entry name" value="beta-Galactosidase/glucuronidase domain"/>
    <property type="match status" value="1"/>
</dbReference>
<dbReference type="EC" id="3.2.1.25" evidence="3"/>
<dbReference type="OrthoDB" id="9758603at2"/>
<protein>
    <recommendedName>
        <fullName evidence="3">beta-mannosidase</fullName>
        <ecNumber evidence="3">3.2.1.25</ecNumber>
    </recommendedName>
</protein>
<evidence type="ECO:0000256" key="5">
    <source>
        <dbReference type="ARBA" id="ARBA00022801"/>
    </source>
</evidence>
<feature type="domain" description="Glycoside hydrolase family 2 catalytic" evidence="9">
    <location>
        <begin position="326"/>
        <end position="522"/>
    </location>
</feature>
<dbReference type="Pfam" id="PF00703">
    <property type="entry name" value="Glyco_hydro_2"/>
    <property type="match status" value="1"/>
</dbReference>
<keyword evidence="4 7" id="KW-0732">Signal</keyword>
<dbReference type="Gene3D" id="3.20.20.80">
    <property type="entry name" value="Glycosidases"/>
    <property type="match status" value="1"/>
</dbReference>
<dbReference type="InterPro" id="IPR013783">
    <property type="entry name" value="Ig-like_fold"/>
</dbReference>
<dbReference type="RefSeq" id="WP_068332486.1">
    <property type="nucleotide sequence ID" value="NZ_LVHF01000028.1"/>
</dbReference>
<organism evidence="11 12">
    <name type="scientific">Photobacterium jeanii</name>
    <dbReference type="NCBI Taxonomy" id="858640"/>
    <lineage>
        <taxon>Bacteria</taxon>
        <taxon>Pseudomonadati</taxon>
        <taxon>Pseudomonadota</taxon>
        <taxon>Gammaproteobacteria</taxon>
        <taxon>Vibrionales</taxon>
        <taxon>Vibrionaceae</taxon>
        <taxon>Photobacterium</taxon>
    </lineage>
</organism>
<dbReference type="InterPro" id="IPR054593">
    <property type="entry name" value="Beta-mannosidase-like_N2"/>
</dbReference>
<dbReference type="Gene3D" id="2.60.120.260">
    <property type="entry name" value="Galactose-binding domain-like"/>
    <property type="match status" value="1"/>
</dbReference>
<dbReference type="GO" id="GO:0004567">
    <property type="term" value="F:beta-mannosidase activity"/>
    <property type="evidence" value="ECO:0007669"/>
    <property type="project" value="UniProtKB-EC"/>
</dbReference>
<evidence type="ECO:0000259" key="10">
    <source>
        <dbReference type="Pfam" id="PF22666"/>
    </source>
</evidence>
<dbReference type="Pfam" id="PF02836">
    <property type="entry name" value="Glyco_hydro_2_C"/>
    <property type="match status" value="1"/>
</dbReference>
<accession>A0A178K8Y8</accession>
<comment type="catalytic activity">
    <reaction evidence="1">
        <text>Hydrolysis of terminal, non-reducing beta-D-mannose residues in beta-D-mannosides.</text>
        <dbReference type="EC" id="3.2.1.25"/>
    </reaction>
</comment>
<evidence type="ECO:0000256" key="2">
    <source>
        <dbReference type="ARBA" id="ARBA00007401"/>
    </source>
</evidence>
<dbReference type="Gene3D" id="2.60.40.10">
    <property type="entry name" value="Immunoglobulins"/>
    <property type="match status" value="1"/>
</dbReference>
<evidence type="ECO:0000313" key="12">
    <source>
        <dbReference type="Proteomes" id="UP000078503"/>
    </source>
</evidence>
<evidence type="ECO:0000256" key="7">
    <source>
        <dbReference type="SAM" id="SignalP"/>
    </source>
</evidence>
<gene>
    <name evidence="11" type="ORF">A3K86_14665</name>
</gene>
<evidence type="ECO:0000256" key="4">
    <source>
        <dbReference type="ARBA" id="ARBA00022729"/>
    </source>
</evidence>
<evidence type="ECO:0000256" key="1">
    <source>
        <dbReference type="ARBA" id="ARBA00000829"/>
    </source>
</evidence>
<feature type="domain" description="Glycoside hydrolase family 2 immunoglobulin-like beta-sandwich" evidence="8">
    <location>
        <begin position="220"/>
        <end position="318"/>
    </location>
</feature>
<proteinExistence type="inferred from homology"/>
<keyword evidence="12" id="KW-1185">Reference proteome</keyword>
<comment type="caution">
    <text evidence="11">The sequence shown here is derived from an EMBL/GenBank/DDBJ whole genome shotgun (WGS) entry which is preliminary data.</text>
</comment>
<evidence type="ECO:0000259" key="9">
    <source>
        <dbReference type="Pfam" id="PF02836"/>
    </source>
</evidence>
<keyword evidence="6" id="KW-0326">Glycosidase</keyword>
<feature type="domain" description="Beta-mannosidase-like galactose-binding" evidence="10">
    <location>
        <begin position="71"/>
        <end position="148"/>
    </location>
</feature>
<evidence type="ECO:0000313" key="11">
    <source>
        <dbReference type="EMBL" id="OAN13798.1"/>
    </source>
</evidence>
<dbReference type="SUPFAM" id="SSF49785">
    <property type="entry name" value="Galactose-binding domain-like"/>
    <property type="match status" value="1"/>
</dbReference>
<dbReference type="PROSITE" id="PS51257">
    <property type="entry name" value="PROKAR_LIPOPROTEIN"/>
    <property type="match status" value="1"/>
</dbReference>
<feature type="signal peptide" evidence="7">
    <location>
        <begin position="1"/>
        <end position="17"/>
    </location>
</feature>
<dbReference type="EMBL" id="LVHF01000028">
    <property type="protein sequence ID" value="OAN13798.1"/>
    <property type="molecule type" value="Genomic_DNA"/>
</dbReference>
<sequence length="732" mass="83528">MRIAFAMMALFSLSSCAIQQPNNDWQTSEQSLNGLWRLEIIDEQQRQSVIHEVNVPNNWFLEGIDHAGTGIYSRQLALNNKPSQSRYWLQFSAVDYEAKVSLNNQDVISHLGYFSPFTAEVTSLISEGANQLQVWVNSPDDPKDADWSLYKNQIKGVLNHHDTRPGGAWSDDGQDRNSGGIWGDVNLRQTGPIAVQHLAAIPHVELAATTQSSVSERTSALTSADVRFQLDNLAQQEAELRYTLWREGLDSQTEPTESYQQTVQLSQGKQTIYWQLPEKERLLWWPWDWGEPNLYRIQLEVLINDKVSDTYQASIGFRDFAFNEDKGEFYVNGLPYFIRGTNYIGSQWLAEMTAGDYQNDLNLMRQANINSVRVHAHVAGEDFYHQADKAGILVWQDFPLQWGYSDSDTFRQQAVEQTKAMTDMLANHASIAFWCGHNEPPWDADWMKYKYPSYQSAQNKQLTQAVYQTLLAANDKRIVREASYTKEHPWLGWYSGKYQDYKTAQFTPIVSEFGAQAMPSLAMIEAILSDVGITPNEWPLSKKALATLSYHNYQPHETLMIAKVPQGESLSQFHQNTQEYQRVVTKYAAEHLRLNKGQGVAAIYQFMFVDSWPAITWSVIDVNRQTKPAYEALKQAYQPLLAVIERDVTQADGQVSITIINDSLQSYSKAKLWIKNQYDNKQWLVENINIAANTQQQVVTNQVFAGLSGYLSLVLTDESGNELSQNHYKLQD</sequence>
<dbReference type="PANTHER" id="PTHR43730:SF1">
    <property type="entry name" value="BETA-MANNOSIDASE"/>
    <property type="match status" value="1"/>
</dbReference>
<dbReference type="GO" id="GO:0006516">
    <property type="term" value="P:glycoprotein catabolic process"/>
    <property type="evidence" value="ECO:0007669"/>
    <property type="project" value="TreeGrafter"/>
</dbReference>
<reference evidence="11 12" key="1">
    <citation type="submission" date="2016-03" db="EMBL/GenBank/DDBJ databases">
        <title>Photobacterium proteolyticum sp. nov. a protease producing bacterium isolated from ocean sediments of Laizhou Bay.</title>
        <authorList>
            <person name="Li Y."/>
        </authorList>
    </citation>
    <scope>NUCLEOTIDE SEQUENCE [LARGE SCALE GENOMIC DNA]</scope>
    <source>
        <strain evidence="11 12">R-40508</strain>
    </source>
</reference>
<feature type="chain" id="PRO_5008090185" description="beta-mannosidase" evidence="7">
    <location>
        <begin position="18"/>
        <end position="732"/>
    </location>
</feature>
<dbReference type="Pfam" id="PF22666">
    <property type="entry name" value="Glyco_hydro_2_N2"/>
    <property type="match status" value="1"/>
</dbReference>
<comment type="similarity">
    <text evidence="2">Belongs to the glycosyl hydrolase 2 family.</text>
</comment>
<keyword evidence="5" id="KW-0378">Hydrolase</keyword>
<name>A0A178K8Y8_9GAMM</name>
<dbReference type="STRING" id="858640.A3K86_14665"/>
<dbReference type="InterPro" id="IPR008979">
    <property type="entry name" value="Galactose-bd-like_sf"/>
</dbReference>
<dbReference type="InterPro" id="IPR006103">
    <property type="entry name" value="Glyco_hydro_2_cat"/>
</dbReference>
<evidence type="ECO:0000259" key="8">
    <source>
        <dbReference type="Pfam" id="PF00703"/>
    </source>
</evidence>
<dbReference type="Proteomes" id="UP000078503">
    <property type="component" value="Unassembled WGS sequence"/>
</dbReference>
<dbReference type="SUPFAM" id="SSF51445">
    <property type="entry name" value="(Trans)glycosidases"/>
    <property type="match status" value="1"/>
</dbReference>
<dbReference type="InterPro" id="IPR036156">
    <property type="entry name" value="Beta-gal/glucu_dom_sf"/>
</dbReference>
<dbReference type="InterPro" id="IPR006102">
    <property type="entry name" value="Ig-like_GH2"/>
</dbReference>
<evidence type="ECO:0000256" key="3">
    <source>
        <dbReference type="ARBA" id="ARBA00012754"/>
    </source>
</evidence>
<dbReference type="InterPro" id="IPR050887">
    <property type="entry name" value="Beta-mannosidase_GH2"/>
</dbReference>
<dbReference type="AlphaFoldDB" id="A0A178K8Y8"/>
<evidence type="ECO:0000256" key="6">
    <source>
        <dbReference type="ARBA" id="ARBA00023295"/>
    </source>
</evidence>
<dbReference type="GO" id="GO:0005975">
    <property type="term" value="P:carbohydrate metabolic process"/>
    <property type="evidence" value="ECO:0007669"/>
    <property type="project" value="InterPro"/>
</dbReference>
<dbReference type="InterPro" id="IPR017853">
    <property type="entry name" value="GH"/>
</dbReference>
<dbReference type="PANTHER" id="PTHR43730">
    <property type="entry name" value="BETA-MANNOSIDASE"/>
    <property type="match status" value="1"/>
</dbReference>